<evidence type="ECO:0000256" key="1">
    <source>
        <dbReference type="ARBA" id="ARBA00009024"/>
    </source>
</evidence>
<sequence>MSSPVTSQPSAGSSEIPPQEGDWSTGVCSCCSDSLICALGSLCPCAMCCYTADKYGETCCLGFLPGGITAMRTHMRMTYGIEGSICTDALMVCFCGPLEMCRMAREIKIRG</sequence>
<dbReference type="AlphaFoldDB" id="A0A8C5DR80"/>
<feature type="compositionally biased region" description="Polar residues" evidence="2">
    <location>
        <begin position="1"/>
        <end position="13"/>
    </location>
</feature>
<evidence type="ECO:0000313" key="4">
    <source>
        <dbReference type="Proteomes" id="UP000694680"/>
    </source>
</evidence>
<evidence type="ECO:0000256" key="2">
    <source>
        <dbReference type="SAM" id="MobiDB-lite"/>
    </source>
</evidence>
<dbReference type="Ensembl" id="ENSGWIT00000011652.1">
    <property type="protein sequence ID" value="ENSGWIP00000010479.1"/>
    <property type="gene ID" value="ENSGWIG00000006153.1"/>
</dbReference>
<dbReference type="InterPro" id="IPR006461">
    <property type="entry name" value="PLAC_motif_containing"/>
</dbReference>
<accession>A0A8C5DR80</accession>
<dbReference type="Proteomes" id="UP000694680">
    <property type="component" value="Chromosome 16"/>
</dbReference>
<name>A0A8C5DR80_GOUWI</name>
<dbReference type="PANTHER" id="PTHR15907">
    <property type="entry name" value="DUF614 FAMILY PROTEIN-RELATED"/>
    <property type="match status" value="1"/>
</dbReference>
<reference evidence="3" key="1">
    <citation type="submission" date="2020-06" db="EMBL/GenBank/DDBJ databases">
        <authorList>
            <consortium name="Wellcome Sanger Institute Data Sharing"/>
        </authorList>
    </citation>
    <scope>NUCLEOTIDE SEQUENCE [LARGE SCALE GENOMIC DNA]</scope>
</reference>
<comment type="similarity">
    <text evidence="1">Belongs to the cornifelin family.</text>
</comment>
<reference evidence="3" key="3">
    <citation type="submission" date="2025-09" db="UniProtKB">
        <authorList>
            <consortium name="Ensembl"/>
        </authorList>
    </citation>
    <scope>IDENTIFICATION</scope>
</reference>
<feature type="region of interest" description="Disordered" evidence="2">
    <location>
        <begin position="1"/>
        <end position="25"/>
    </location>
</feature>
<organism evidence="3 4">
    <name type="scientific">Gouania willdenowi</name>
    <name type="common">Blunt-snouted clingfish</name>
    <name type="synonym">Lepadogaster willdenowi</name>
    <dbReference type="NCBI Taxonomy" id="441366"/>
    <lineage>
        <taxon>Eukaryota</taxon>
        <taxon>Metazoa</taxon>
        <taxon>Chordata</taxon>
        <taxon>Craniata</taxon>
        <taxon>Vertebrata</taxon>
        <taxon>Euteleostomi</taxon>
        <taxon>Actinopterygii</taxon>
        <taxon>Neopterygii</taxon>
        <taxon>Teleostei</taxon>
        <taxon>Neoteleostei</taxon>
        <taxon>Acanthomorphata</taxon>
        <taxon>Ovalentaria</taxon>
        <taxon>Blenniimorphae</taxon>
        <taxon>Blenniiformes</taxon>
        <taxon>Gobiesocoidei</taxon>
        <taxon>Gobiesocidae</taxon>
        <taxon>Gobiesocinae</taxon>
        <taxon>Gouania</taxon>
    </lineage>
</organism>
<protein>
    <submittedName>
        <fullName evidence="3">Cornifelin-like</fullName>
    </submittedName>
</protein>
<dbReference type="NCBIfam" id="TIGR01571">
    <property type="entry name" value="A_thal_Cys_rich"/>
    <property type="match status" value="1"/>
</dbReference>
<dbReference type="OrthoDB" id="1045822at2759"/>
<proteinExistence type="inferred from homology"/>
<dbReference type="RefSeq" id="XP_028327208.1">
    <property type="nucleotide sequence ID" value="XM_028471407.1"/>
</dbReference>
<dbReference type="Pfam" id="PF04749">
    <property type="entry name" value="PLAC8"/>
    <property type="match status" value="1"/>
</dbReference>
<dbReference type="GeneID" id="114478371"/>
<reference evidence="3" key="2">
    <citation type="submission" date="2025-08" db="UniProtKB">
        <authorList>
            <consortium name="Ensembl"/>
        </authorList>
    </citation>
    <scope>IDENTIFICATION</scope>
</reference>
<keyword evidence="4" id="KW-1185">Reference proteome</keyword>
<gene>
    <name evidence="3" type="primary">LOC114478371</name>
</gene>
<evidence type="ECO:0000313" key="3">
    <source>
        <dbReference type="Ensembl" id="ENSGWIP00000010479.1"/>
    </source>
</evidence>